<dbReference type="GO" id="GO:0004930">
    <property type="term" value="F:G protein-coupled receptor activity"/>
    <property type="evidence" value="ECO:0007669"/>
    <property type="project" value="UniProtKB-KW"/>
</dbReference>
<keyword evidence="5" id="KW-0297">G-protein coupled receptor</keyword>
<proteinExistence type="predicted"/>
<organism evidence="12 13">
    <name type="scientific">Meloidogyne javanica</name>
    <name type="common">Root-knot nematode worm</name>
    <dbReference type="NCBI Taxonomy" id="6303"/>
    <lineage>
        <taxon>Eukaryota</taxon>
        <taxon>Metazoa</taxon>
        <taxon>Ecdysozoa</taxon>
        <taxon>Nematoda</taxon>
        <taxon>Chromadorea</taxon>
        <taxon>Rhabditida</taxon>
        <taxon>Tylenchina</taxon>
        <taxon>Tylenchomorpha</taxon>
        <taxon>Tylenchoidea</taxon>
        <taxon>Meloidogynidae</taxon>
        <taxon>Meloidogyninae</taxon>
        <taxon>Meloidogyne</taxon>
        <taxon>Meloidogyne incognita group</taxon>
    </lineage>
</organism>
<keyword evidence="3 10" id="KW-0812">Transmembrane</keyword>
<dbReference type="PROSITE" id="PS50259">
    <property type="entry name" value="G_PROTEIN_RECEP_F3_4"/>
    <property type="match status" value="1"/>
</dbReference>
<keyword evidence="2" id="KW-1003">Cell membrane</keyword>
<reference evidence="13" key="1">
    <citation type="submission" date="2022-11" db="UniProtKB">
        <authorList>
            <consortium name="WormBaseParasite"/>
        </authorList>
    </citation>
    <scope>IDENTIFICATION</scope>
</reference>
<evidence type="ECO:0000313" key="12">
    <source>
        <dbReference type="Proteomes" id="UP000887561"/>
    </source>
</evidence>
<feature type="domain" description="G-protein coupled receptors family 3 profile" evidence="11">
    <location>
        <begin position="398"/>
        <end position="584"/>
    </location>
</feature>
<dbReference type="Pfam" id="PF01094">
    <property type="entry name" value="ANF_receptor"/>
    <property type="match status" value="1"/>
</dbReference>
<dbReference type="InterPro" id="IPR028082">
    <property type="entry name" value="Peripla_BP_I"/>
</dbReference>
<dbReference type="InterPro" id="IPR000337">
    <property type="entry name" value="GPCR_3"/>
</dbReference>
<evidence type="ECO:0000256" key="10">
    <source>
        <dbReference type="SAM" id="Phobius"/>
    </source>
</evidence>
<evidence type="ECO:0000256" key="2">
    <source>
        <dbReference type="ARBA" id="ARBA00022475"/>
    </source>
</evidence>
<keyword evidence="6 10" id="KW-0472">Membrane</keyword>
<dbReference type="InterPro" id="IPR050726">
    <property type="entry name" value="mGluR"/>
</dbReference>
<feature type="transmembrane region" description="Helical" evidence="10">
    <location>
        <begin position="398"/>
        <end position="423"/>
    </location>
</feature>
<keyword evidence="12" id="KW-1185">Reference proteome</keyword>
<feature type="transmembrane region" description="Helical" evidence="10">
    <location>
        <begin position="435"/>
        <end position="455"/>
    </location>
</feature>
<evidence type="ECO:0000256" key="5">
    <source>
        <dbReference type="ARBA" id="ARBA00023040"/>
    </source>
</evidence>
<feature type="transmembrane region" description="Helical" evidence="10">
    <location>
        <begin position="518"/>
        <end position="542"/>
    </location>
</feature>
<dbReference type="PANTHER" id="PTHR24060">
    <property type="entry name" value="METABOTROPIC GLUTAMATE RECEPTOR"/>
    <property type="match status" value="1"/>
</dbReference>
<evidence type="ECO:0000256" key="3">
    <source>
        <dbReference type="ARBA" id="ARBA00022692"/>
    </source>
</evidence>
<dbReference type="GO" id="GO:0005886">
    <property type="term" value="C:plasma membrane"/>
    <property type="evidence" value="ECO:0007669"/>
    <property type="project" value="UniProtKB-SubCell"/>
</dbReference>
<dbReference type="InterPro" id="IPR017978">
    <property type="entry name" value="GPCR_3_C"/>
</dbReference>
<feature type="transmembrane region" description="Helical" evidence="10">
    <location>
        <begin position="475"/>
        <end position="497"/>
    </location>
</feature>
<evidence type="ECO:0000256" key="6">
    <source>
        <dbReference type="ARBA" id="ARBA00023136"/>
    </source>
</evidence>
<dbReference type="PRINTS" id="PR00248">
    <property type="entry name" value="GPCRMGR"/>
</dbReference>
<dbReference type="Gene3D" id="3.40.50.2300">
    <property type="match status" value="2"/>
</dbReference>
<evidence type="ECO:0000313" key="13">
    <source>
        <dbReference type="WBParaSite" id="scaffold1414_cov146.g3076"/>
    </source>
</evidence>
<dbReference type="AlphaFoldDB" id="A0A915LQ87"/>
<dbReference type="WBParaSite" id="scaffold1414_cov146.g3076">
    <property type="protein sequence ID" value="scaffold1414_cov146.g3076"/>
    <property type="gene ID" value="scaffold1414_cov146.g3076"/>
</dbReference>
<keyword evidence="8" id="KW-0325">Glycoprotein</keyword>
<evidence type="ECO:0000259" key="11">
    <source>
        <dbReference type="PROSITE" id="PS50259"/>
    </source>
</evidence>
<sequence length="601" mass="68050">MVSSMLQLFKIPMVSYSSTGVELSEKPRFAYFSRVVPPDNLQAKAMAHLVAALGWNYVHAIVDTGSYGERGMDSFRAAATDLNICIDGDVHKISRRWTDEQYEELLLRMRNSKARGVVMFVDEDNLRRFLSNLKRLIILSEKTKPYMPRLRNYFWFVASDSWGVKVSVVKGFEHIINGAITVAPKVRYLQGFAEYFAALGPSNTFLSEYWQFMNCSEHFHPNFGSCFKTQSHYFKQEAYVPFVYDAVQLVAKALHNYIKEDCGFDGQWENCELAKNGFDGKRLQKLYRNVSLIDGQPPLIDANGDGNGQYSIFQLDERGLYRRVGGWIDNELIDLDVADIRAGLQRIVTSSGTIEEDINYIPLSVCSLPCAEGHYRAYQDQSCCWTCIPCDTNWDSPWAFVPAIFSSIGLLATCAVTAVFIRYNYTPVVMASGRELCYCMLTGIALCYGVTFVLVSPPSELPNSALRPKWIGPTAQVFFCAILASVQLGIALVWIWLEPPGTAIQYPSRTEAVLTCKATLSHLLISLFYCGILIIACTIYAFKTREIPENFNETRLIGFTMYSTSILWLAFGPIYFATQNNFRVGLQNKYTKILLNIWAFY</sequence>
<dbReference type="InterPro" id="IPR001828">
    <property type="entry name" value="ANF_lig-bd_rcpt"/>
</dbReference>
<comment type="subcellular location">
    <subcellularLocation>
        <location evidence="1">Cell membrane</location>
        <topology evidence="1">Multi-pass membrane protein</topology>
    </subcellularLocation>
</comment>
<dbReference type="FunFam" id="3.40.50.2300:FF:000145">
    <property type="entry name" value="Glutamate receptor, metabotropic"/>
    <property type="match status" value="1"/>
</dbReference>
<evidence type="ECO:0000256" key="4">
    <source>
        <dbReference type="ARBA" id="ARBA00022989"/>
    </source>
</evidence>
<feature type="transmembrane region" description="Helical" evidence="10">
    <location>
        <begin position="554"/>
        <end position="577"/>
    </location>
</feature>
<dbReference type="Gene3D" id="2.10.50.30">
    <property type="entry name" value="GPCR, family 3, nine cysteines domain"/>
    <property type="match status" value="1"/>
</dbReference>
<accession>A0A915LQ87</accession>
<name>A0A915LQ87_MELJA</name>
<evidence type="ECO:0000256" key="8">
    <source>
        <dbReference type="ARBA" id="ARBA00023180"/>
    </source>
</evidence>
<evidence type="ECO:0000256" key="9">
    <source>
        <dbReference type="ARBA" id="ARBA00023224"/>
    </source>
</evidence>
<keyword evidence="4 10" id="KW-1133">Transmembrane helix</keyword>
<dbReference type="SUPFAM" id="SSF53822">
    <property type="entry name" value="Periplasmic binding protein-like I"/>
    <property type="match status" value="1"/>
</dbReference>
<evidence type="ECO:0000256" key="1">
    <source>
        <dbReference type="ARBA" id="ARBA00004651"/>
    </source>
</evidence>
<protein>
    <submittedName>
        <fullName evidence="13">G-protein coupled receptors family 3 profile domain-containing protein</fullName>
    </submittedName>
</protein>
<dbReference type="Proteomes" id="UP000887561">
    <property type="component" value="Unplaced"/>
</dbReference>
<evidence type="ECO:0000256" key="7">
    <source>
        <dbReference type="ARBA" id="ARBA00023170"/>
    </source>
</evidence>
<keyword evidence="9" id="KW-0807">Transducer</keyword>
<dbReference type="Pfam" id="PF00003">
    <property type="entry name" value="7tm_3"/>
    <property type="match status" value="2"/>
</dbReference>
<keyword evidence="7" id="KW-0675">Receptor</keyword>
<dbReference type="InterPro" id="IPR038550">
    <property type="entry name" value="GPCR_3_9-Cys_sf"/>
</dbReference>